<dbReference type="SUPFAM" id="SSF55447">
    <property type="entry name" value="CO dehydrogenase flavoprotein C-terminal domain-like"/>
    <property type="match status" value="1"/>
</dbReference>
<name>A0ABT1CQ08_9HYPH</name>
<keyword evidence="5" id="KW-1185">Reference proteome</keyword>
<dbReference type="InterPro" id="IPR005107">
    <property type="entry name" value="CO_DH_flav_C"/>
</dbReference>
<accession>A0ABT1CQ08</accession>
<evidence type="ECO:0000259" key="3">
    <source>
        <dbReference type="PROSITE" id="PS51387"/>
    </source>
</evidence>
<organism evidence="4 5">
    <name type="scientific">Hoeflea alexandrii</name>
    <dbReference type="NCBI Taxonomy" id="288436"/>
    <lineage>
        <taxon>Bacteria</taxon>
        <taxon>Pseudomonadati</taxon>
        <taxon>Pseudomonadota</taxon>
        <taxon>Alphaproteobacteria</taxon>
        <taxon>Hyphomicrobiales</taxon>
        <taxon>Rhizobiaceae</taxon>
        <taxon>Hoeflea</taxon>
    </lineage>
</organism>
<comment type="caution">
    <text evidence="4">The sequence shown here is derived from an EMBL/GenBank/DDBJ whole genome shotgun (WGS) entry which is preliminary data.</text>
</comment>
<dbReference type="PANTHER" id="PTHR42659:SF1">
    <property type="entry name" value="OXIDOREDUCTASE"/>
    <property type="match status" value="1"/>
</dbReference>
<dbReference type="EMBL" id="JAAAML010000001">
    <property type="protein sequence ID" value="MCO6408285.1"/>
    <property type="molecule type" value="Genomic_DNA"/>
</dbReference>
<dbReference type="Pfam" id="PF03450">
    <property type="entry name" value="CO_deh_flav_C"/>
    <property type="match status" value="1"/>
</dbReference>
<dbReference type="InterPro" id="IPR051312">
    <property type="entry name" value="Diverse_Substr_Oxidored"/>
</dbReference>
<dbReference type="RefSeq" id="WP_252915435.1">
    <property type="nucleotide sequence ID" value="NZ_JAAAML010000001.1"/>
</dbReference>
<dbReference type="InterPro" id="IPR036318">
    <property type="entry name" value="FAD-bd_PCMH-like_sf"/>
</dbReference>
<dbReference type="PROSITE" id="PS51387">
    <property type="entry name" value="FAD_PCMH"/>
    <property type="match status" value="1"/>
</dbReference>
<dbReference type="Pfam" id="PF00941">
    <property type="entry name" value="FAD_binding_5"/>
    <property type="match status" value="1"/>
</dbReference>
<dbReference type="Gene3D" id="3.30.43.10">
    <property type="entry name" value="Uridine Diphospho-n-acetylenolpyruvylglucosamine Reductase, domain 2"/>
    <property type="match status" value="1"/>
</dbReference>
<dbReference type="InterPro" id="IPR016169">
    <property type="entry name" value="FAD-bd_PCMH_sub2"/>
</dbReference>
<protein>
    <submittedName>
        <fullName evidence="4">Xanthine dehydrogenase family protein subunit M</fullName>
    </submittedName>
</protein>
<dbReference type="InterPro" id="IPR036683">
    <property type="entry name" value="CO_DH_flav_C_dom_sf"/>
</dbReference>
<feature type="domain" description="FAD-binding PCMH-type" evidence="3">
    <location>
        <begin position="1"/>
        <end position="218"/>
    </location>
</feature>
<dbReference type="SUPFAM" id="SSF56176">
    <property type="entry name" value="FAD-binding/transporter-associated domain-like"/>
    <property type="match status" value="1"/>
</dbReference>
<dbReference type="InterPro" id="IPR016166">
    <property type="entry name" value="FAD-bd_PCMH"/>
</dbReference>
<dbReference type="InterPro" id="IPR002346">
    <property type="entry name" value="Mopterin_DH_FAD-bd"/>
</dbReference>
<keyword evidence="1" id="KW-0285">Flavoprotein</keyword>
<dbReference type="PANTHER" id="PTHR42659">
    <property type="entry name" value="XANTHINE DEHYDROGENASE SUBUNIT C-RELATED"/>
    <property type="match status" value="1"/>
</dbReference>
<dbReference type="Gene3D" id="3.30.390.50">
    <property type="entry name" value="CO dehydrogenase flavoprotein, C-terminal domain"/>
    <property type="match status" value="1"/>
</dbReference>
<gene>
    <name evidence="4" type="ORF">GTW23_08885</name>
</gene>
<evidence type="ECO:0000256" key="2">
    <source>
        <dbReference type="ARBA" id="ARBA00022827"/>
    </source>
</evidence>
<evidence type="ECO:0000256" key="1">
    <source>
        <dbReference type="ARBA" id="ARBA00022630"/>
    </source>
</evidence>
<dbReference type="SMART" id="SM01092">
    <property type="entry name" value="CO_deh_flav_C"/>
    <property type="match status" value="1"/>
</dbReference>
<reference evidence="4 5" key="1">
    <citation type="submission" date="2020-01" db="EMBL/GenBank/DDBJ databases">
        <title>Genomes of bacteria type strains.</title>
        <authorList>
            <person name="Chen J."/>
            <person name="Zhu S."/>
            <person name="Yang J."/>
        </authorList>
    </citation>
    <scope>NUCLEOTIDE SEQUENCE [LARGE SCALE GENOMIC DNA]</scope>
    <source>
        <strain evidence="4 5">DSM 16655</strain>
    </source>
</reference>
<dbReference type="InterPro" id="IPR016167">
    <property type="entry name" value="FAD-bd_PCMH_sub1"/>
</dbReference>
<keyword evidence="2" id="KW-0274">FAD</keyword>
<sequence>MKPFDYQRLETPEHLGHVEAGRFLGGGTNLIDLMKHQIETPDVLVDVTRAGMDRIEERGDAVLIGSQVSNTDLASHPLIRRDYPVLSSALLSGATQQLRNKATTGGNLLQRTRCQYFYDTARACNKREPGSGCDALDGLNRFHAILGASENCIAVHPSDMAVAMAALGAVVVTRKRDGTEGRIPVTELHRLPGDRPDLDHVLDEGELIVAVELPASPPRLQSYRKVRDRSSYAFAVVSAAIALDLEDGHMRNLRIALGGVAHKPWRATKAEAMLEGKMPEAALFMEALEQEMADAEGHGHNDFKKILAPRVVVAMLRELTGLGGN</sequence>
<dbReference type="Proteomes" id="UP001320715">
    <property type="component" value="Unassembled WGS sequence"/>
</dbReference>
<evidence type="ECO:0000313" key="5">
    <source>
        <dbReference type="Proteomes" id="UP001320715"/>
    </source>
</evidence>
<dbReference type="Gene3D" id="3.30.465.10">
    <property type="match status" value="2"/>
</dbReference>
<evidence type="ECO:0000313" key="4">
    <source>
        <dbReference type="EMBL" id="MCO6408285.1"/>
    </source>
</evidence>
<proteinExistence type="predicted"/>